<dbReference type="AlphaFoldDB" id="A0A810PTS4"/>
<dbReference type="EMBL" id="AP023416">
    <property type="protein sequence ID" value="BCK79818.1"/>
    <property type="molecule type" value="Genomic_DNA"/>
</dbReference>
<accession>A0A810PTS4</accession>
<keyword evidence="1" id="KW-0614">Plasmid</keyword>
<dbReference type="RefSeq" id="WP_212821618.1">
    <property type="nucleotide sequence ID" value="NZ_AP023416.1"/>
</dbReference>
<sequence length="151" mass="16582">MLTLIPVSLAQANEFVRQHHRHHKPVAGHKFSIGCSENGRLCAVAIVGRPVSRYLDDGFTLEVNRLCSDGTKNACSILYAAAARAARAMGYRKIITYTLDTESGASLRAAGWTNAGLAGGKAWTGSRRPAQPLYPAQMKYRYEKRLNERSC</sequence>
<gene>
    <name evidence="1" type="ORF">MM35RIKEN_20100</name>
</gene>
<reference evidence="1" key="1">
    <citation type="submission" date="2020-09" db="EMBL/GenBank/DDBJ databases">
        <title>New species isolated from human feces.</title>
        <authorList>
            <person name="Kitahara M."/>
            <person name="Shigeno Y."/>
            <person name="Shime M."/>
            <person name="Matsumoto Y."/>
            <person name="Nakamura S."/>
            <person name="Motooka D."/>
            <person name="Fukuoka S."/>
            <person name="Nishikawa H."/>
            <person name="Benno Y."/>
        </authorList>
    </citation>
    <scope>NUCLEOTIDE SEQUENCE</scope>
    <source>
        <strain evidence="1">MM35</strain>
        <plasmid evidence="1">pMM35_01</plasmid>
    </source>
</reference>
<evidence type="ECO:0008006" key="3">
    <source>
        <dbReference type="Google" id="ProtNLM"/>
    </source>
</evidence>
<evidence type="ECO:0000313" key="1">
    <source>
        <dbReference type="EMBL" id="BCK79818.1"/>
    </source>
</evidence>
<proteinExistence type="predicted"/>
<evidence type="ECO:0000313" key="2">
    <source>
        <dbReference type="Proteomes" id="UP000681343"/>
    </source>
</evidence>
<keyword evidence="2" id="KW-1185">Reference proteome</keyword>
<protein>
    <recommendedName>
        <fullName evidence="3">N-acetyltransferase domain-containing protein</fullName>
    </recommendedName>
</protein>
<dbReference type="NCBIfam" id="NF045478">
    <property type="entry name" value="XF1762_fam"/>
    <property type="match status" value="1"/>
</dbReference>
<dbReference type="Proteomes" id="UP000681343">
    <property type="component" value="Plasmid pMM35_01"/>
</dbReference>
<dbReference type="KEGG" id="vfa:MM35RIKEN_20100"/>
<geneLocation type="plasmid" evidence="1 2">
    <name>pMM35_01</name>
</geneLocation>
<name>A0A810PTS4_9FIRM</name>
<dbReference type="InterPro" id="IPR053780">
    <property type="entry name" value="Gp66-like"/>
</dbReference>
<organism evidence="1 2">
    <name type="scientific">Vescimonas fastidiosa</name>
    <dbReference type="NCBI Taxonomy" id="2714353"/>
    <lineage>
        <taxon>Bacteria</taxon>
        <taxon>Bacillati</taxon>
        <taxon>Bacillota</taxon>
        <taxon>Clostridia</taxon>
        <taxon>Eubacteriales</taxon>
        <taxon>Oscillospiraceae</taxon>
        <taxon>Vescimonas</taxon>
    </lineage>
</organism>